<reference evidence="2 3" key="1">
    <citation type="submission" date="2019-04" db="EMBL/GenBank/DDBJ databases">
        <title>An improved genome assembly and genetic linkage map for asparagus bean, Vigna unguiculata ssp. sesquipedialis.</title>
        <authorList>
            <person name="Xia Q."/>
            <person name="Zhang R."/>
            <person name="Dong Y."/>
        </authorList>
    </citation>
    <scope>NUCLEOTIDE SEQUENCE [LARGE SCALE GENOMIC DNA]</scope>
    <source>
        <tissue evidence="2">Leaf</tissue>
    </source>
</reference>
<gene>
    <name evidence="2" type="ORF">DEO72_LG9g1592</name>
</gene>
<dbReference type="AlphaFoldDB" id="A0A4D6MZW2"/>
<feature type="compositionally biased region" description="Basic residues" evidence="1">
    <location>
        <begin position="82"/>
        <end position="98"/>
    </location>
</feature>
<dbReference type="EMBL" id="CP039353">
    <property type="protein sequence ID" value="QCE06578.1"/>
    <property type="molecule type" value="Genomic_DNA"/>
</dbReference>
<accession>A0A4D6MZW2</accession>
<evidence type="ECO:0000313" key="3">
    <source>
        <dbReference type="Proteomes" id="UP000501690"/>
    </source>
</evidence>
<name>A0A4D6MZW2_VIGUN</name>
<feature type="compositionally biased region" description="Polar residues" evidence="1">
    <location>
        <begin position="48"/>
        <end position="80"/>
    </location>
</feature>
<evidence type="ECO:0000313" key="2">
    <source>
        <dbReference type="EMBL" id="QCE06578.1"/>
    </source>
</evidence>
<feature type="region of interest" description="Disordered" evidence="1">
    <location>
        <begin position="47"/>
        <end position="98"/>
    </location>
</feature>
<keyword evidence="3" id="KW-1185">Reference proteome</keyword>
<evidence type="ECO:0000256" key="1">
    <source>
        <dbReference type="SAM" id="MobiDB-lite"/>
    </source>
</evidence>
<protein>
    <submittedName>
        <fullName evidence="2">Uncharacterized protein</fullName>
    </submittedName>
</protein>
<organism evidence="2 3">
    <name type="scientific">Vigna unguiculata</name>
    <name type="common">Cowpea</name>
    <dbReference type="NCBI Taxonomy" id="3917"/>
    <lineage>
        <taxon>Eukaryota</taxon>
        <taxon>Viridiplantae</taxon>
        <taxon>Streptophyta</taxon>
        <taxon>Embryophyta</taxon>
        <taxon>Tracheophyta</taxon>
        <taxon>Spermatophyta</taxon>
        <taxon>Magnoliopsida</taxon>
        <taxon>eudicotyledons</taxon>
        <taxon>Gunneridae</taxon>
        <taxon>Pentapetalae</taxon>
        <taxon>rosids</taxon>
        <taxon>fabids</taxon>
        <taxon>Fabales</taxon>
        <taxon>Fabaceae</taxon>
        <taxon>Papilionoideae</taxon>
        <taxon>50 kb inversion clade</taxon>
        <taxon>NPAAA clade</taxon>
        <taxon>indigoferoid/millettioid clade</taxon>
        <taxon>Phaseoleae</taxon>
        <taxon>Vigna</taxon>
    </lineage>
</organism>
<sequence>MHIGMRPKGGTFGLGCKGTRGIEGPFCFGYMRTEAIFMHQLSAIAPPTYNNAQNSSVAGAQSTMESPPSSRRTYDNTPPHRSSPRHHASLHLSRRTSP</sequence>
<proteinExistence type="predicted"/>
<dbReference type="Proteomes" id="UP000501690">
    <property type="component" value="Linkage Group LG9"/>
</dbReference>